<feature type="domain" description="ChrB C-terminal" evidence="1">
    <location>
        <begin position="178"/>
        <end position="307"/>
    </location>
</feature>
<dbReference type="Pfam" id="PF20229">
    <property type="entry name" value="ChrB_N"/>
    <property type="match status" value="1"/>
</dbReference>
<comment type="caution">
    <text evidence="3">The sequence shown here is derived from an EMBL/GenBank/DDBJ whole genome shotgun (WGS) entry which is preliminary data.</text>
</comment>
<proteinExistence type="predicted"/>
<evidence type="ECO:0000313" key="4">
    <source>
        <dbReference type="Proteomes" id="UP001265700"/>
    </source>
</evidence>
<dbReference type="Proteomes" id="UP001265700">
    <property type="component" value="Unassembled WGS sequence"/>
</dbReference>
<organism evidence="3 4">
    <name type="scientific">Hydrogenophaga palleronii</name>
    <dbReference type="NCBI Taxonomy" id="65655"/>
    <lineage>
        <taxon>Bacteria</taxon>
        <taxon>Pseudomonadati</taxon>
        <taxon>Pseudomonadota</taxon>
        <taxon>Betaproteobacteria</taxon>
        <taxon>Burkholderiales</taxon>
        <taxon>Comamonadaceae</taxon>
        <taxon>Hydrogenophaga</taxon>
    </lineage>
</organism>
<dbReference type="EMBL" id="JAVDWU010000017">
    <property type="protein sequence ID" value="MDR7153117.1"/>
    <property type="molecule type" value="Genomic_DNA"/>
</dbReference>
<feature type="domain" description="ChrB N-terminal" evidence="2">
    <location>
        <begin position="17"/>
        <end position="90"/>
    </location>
</feature>
<name>A0ABU1WUY4_9BURK</name>
<evidence type="ECO:0000259" key="1">
    <source>
        <dbReference type="Pfam" id="PF09828"/>
    </source>
</evidence>
<keyword evidence="4" id="KW-1185">Reference proteome</keyword>
<accession>A0ABU1WUY4</accession>
<dbReference type="InterPro" id="IPR018634">
    <property type="entry name" value="ChrB_C"/>
</dbReference>
<reference evidence="3 4" key="1">
    <citation type="submission" date="2023-07" db="EMBL/GenBank/DDBJ databases">
        <title>Sorghum-associated microbial communities from plants grown in Nebraska, USA.</title>
        <authorList>
            <person name="Schachtman D."/>
        </authorList>
    </citation>
    <scope>NUCLEOTIDE SEQUENCE [LARGE SCALE GENOMIC DNA]</scope>
    <source>
        <strain evidence="3 4">4249</strain>
    </source>
</reference>
<protein>
    <recommendedName>
        <fullName evidence="5">Chromate resistance protein</fullName>
    </recommendedName>
</protein>
<evidence type="ECO:0008006" key="5">
    <source>
        <dbReference type="Google" id="ProtNLM"/>
    </source>
</evidence>
<dbReference type="InterPro" id="IPR046858">
    <property type="entry name" value="ChrB_N"/>
</dbReference>
<gene>
    <name evidence="3" type="ORF">J2W49_005097</name>
</gene>
<evidence type="ECO:0000259" key="2">
    <source>
        <dbReference type="Pfam" id="PF20229"/>
    </source>
</evidence>
<evidence type="ECO:0000313" key="3">
    <source>
        <dbReference type="EMBL" id="MDR7153117.1"/>
    </source>
</evidence>
<dbReference type="RefSeq" id="WP_310322578.1">
    <property type="nucleotide sequence ID" value="NZ_JAVDWU010000017.1"/>
</dbReference>
<sequence>MLAILILTLPTQPNAVRVRVWRSLKTLGCGALRDGAYLLPSEHAALFEPLAAEVREHGGTAMVLSLSPKDDAQRDELLALFDRTEAYAQWRDTATALQSELPTLGETEARRRWRAVAEALHGLQRIDYFPGAAADQARSELDALRQALDARFSKGEPRPQVDHGIERLDARKFQGKRWATRARPWVDRLACAWLIRRFIDPQARFIWLNDPTTSPAPRGALGFDYDGARFTHVGARVTFEVLIAAFGLDHDARLQRIAGAVHFLDAGGIPVPEAAGLESVLGGLRELHANDDALVAAAAAVFDALYASPSNGNGTTA</sequence>
<dbReference type="Pfam" id="PF09828">
    <property type="entry name" value="ChrB_C"/>
    <property type="match status" value="1"/>
</dbReference>